<accession>A0A345ZWA2</accession>
<protein>
    <submittedName>
        <fullName evidence="1">Glycosyltransferase</fullName>
    </submittedName>
</protein>
<name>A0A345ZWA2_9HYPH</name>
<dbReference type="PANTHER" id="PTHR12526:SF630">
    <property type="entry name" value="GLYCOSYLTRANSFERASE"/>
    <property type="match status" value="1"/>
</dbReference>
<dbReference type="Pfam" id="PF13692">
    <property type="entry name" value="Glyco_trans_1_4"/>
    <property type="match status" value="1"/>
</dbReference>
<dbReference type="OrthoDB" id="9768937at2"/>
<gene>
    <name evidence="1" type="ORF">DW352_12145</name>
</gene>
<dbReference type="CDD" id="cd03801">
    <property type="entry name" value="GT4_PimA-like"/>
    <property type="match status" value="1"/>
</dbReference>
<organism evidence="1 2">
    <name type="scientific">Pseudolabrys taiwanensis</name>
    <dbReference type="NCBI Taxonomy" id="331696"/>
    <lineage>
        <taxon>Bacteria</taxon>
        <taxon>Pseudomonadati</taxon>
        <taxon>Pseudomonadota</taxon>
        <taxon>Alphaproteobacteria</taxon>
        <taxon>Hyphomicrobiales</taxon>
        <taxon>Xanthobacteraceae</taxon>
        <taxon>Pseudolabrys</taxon>
    </lineage>
</organism>
<proteinExistence type="predicted"/>
<reference evidence="1 2" key="1">
    <citation type="submission" date="2018-07" db="EMBL/GenBank/DDBJ databases">
        <authorList>
            <person name="Quirk P.G."/>
            <person name="Krulwich T.A."/>
        </authorList>
    </citation>
    <scope>NUCLEOTIDE SEQUENCE [LARGE SCALE GENOMIC DNA]</scope>
    <source>
        <strain evidence="1 2">CC-BB4</strain>
    </source>
</reference>
<evidence type="ECO:0000313" key="2">
    <source>
        <dbReference type="Proteomes" id="UP000254889"/>
    </source>
</evidence>
<dbReference type="GO" id="GO:0016740">
    <property type="term" value="F:transferase activity"/>
    <property type="evidence" value="ECO:0007669"/>
    <property type="project" value="UniProtKB-KW"/>
</dbReference>
<dbReference type="AlphaFoldDB" id="A0A345ZWA2"/>
<keyword evidence="1" id="KW-0808">Transferase</keyword>
<dbReference type="SUPFAM" id="SSF53756">
    <property type="entry name" value="UDP-Glycosyltransferase/glycogen phosphorylase"/>
    <property type="match status" value="1"/>
</dbReference>
<evidence type="ECO:0000313" key="1">
    <source>
        <dbReference type="EMBL" id="AXK81199.1"/>
    </source>
</evidence>
<dbReference type="RefSeq" id="WP_115691576.1">
    <property type="nucleotide sequence ID" value="NZ_CP031417.1"/>
</dbReference>
<dbReference type="EMBL" id="CP031417">
    <property type="protein sequence ID" value="AXK81199.1"/>
    <property type="molecule type" value="Genomic_DNA"/>
</dbReference>
<dbReference type="Gene3D" id="3.40.50.2000">
    <property type="entry name" value="Glycogen Phosphorylase B"/>
    <property type="match status" value="2"/>
</dbReference>
<dbReference type="KEGG" id="ptaw:DW352_12145"/>
<keyword evidence="2" id="KW-1185">Reference proteome</keyword>
<sequence length="417" mass="47276">MSAAPAARYNIALMHPFDIRGTKIGGLETYIRDFVTFCPEDTRVLFIGVDATGDMKLGEITETTFRGRTFDFMPILHYPDVRAREAARKITDSITAQFFVALVRNFPRIARELRARRCSVDLRRVEFAWLPFVLRLPYVQMLHGEGVPQMAMDSLLQRYRFVHRTGERFAVKTSRNFLCVNPMITERLRATYTQYADKIDTLWTWVNTNIFRPQPFPASIDPFRIVFIGRLDEFKQPRLMFKTIARLRDRLNGAVEFHYVGTSDPTRFAEYAAIQDITVRHGFQDAKGVANVLSQAHAGILTSEFEGMPRCVLETLAIGRPVVAVHLPQLEAVLDNEVSGYLVDRELPGDELIETLAARFVDVRNAIAAGKVDPVAVAARIATFTPDTQLARVYRLHHEIQRGDAPSAGERLVQSMG</sequence>
<dbReference type="Proteomes" id="UP000254889">
    <property type="component" value="Chromosome"/>
</dbReference>
<dbReference type="PANTHER" id="PTHR12526">
    <property type="entry name" value="GLYCOSYLTRANSFERASE"/>
    <property type="match status" value="1"/>
</dbReference>